<gene>
    <name evidence="2" type="ORF">IE077_004293</name>
</gene>
<reference evidence="2 3" key="1">
    <citation type="journal article" date="2020" name="bioRxiv">
        <title>Metabolic contributions of an alphaproteobacterial endosymbiont in the apicomplexan Cardiosporidium cionae.</title>
        <authorList>
            <person name="Hunter E.S."/>
            <person name="Paight C.J."/>
            <person name="Lane C.E."/>
        </authorList>
    </citation>
    <scope>NUCLEOTIDE SEQUENCE [LARGE SCALE GENOMIC DNA]</scope>
    <source>
        <strain evidence="2">ESH_2018</strain>
    </source>
</reference>
<organism evidence="2 3">
    <name type="scientific">Cardiosporidium cionae</name>
    <dbReference type="NCBI Taxonomy" id="476202"/>
    <lineage>
        <taxon>Eukaryota</taxon>
        <taxon>Sar</taxon>
        <taxon>Alveolata</taxon>
        <taxon>Apicomplexa</taxon>
        <taxon>Aconoidasida</taxon>
        <taxon>Nephromycida</taxon>
        <taxon>Cardiosporidium</taxon>
    </lineage>
</organism>
<protein>
    <recommendedName>
        <fullName evidence="1">ATPTG10-like domain-containing protein</fullName>
    </recommendedName>
</protein>
<dbReference type="Pfam" id="PF20716">
    <property type="entry name" value="ATPTG10"/>
    <property type="match status" value="1"/>
</dbReference>
<comment type="caution">
    <text evidence="2">The sequence shown here is derived from an EMBL/GenBank/DDBJ whole genome shotgun (WGS) entry which is preliminary data.</text>
</comment>
<sequence length="131" mass="15051">MANTTNHGAASPSSSPLPQTLARNTCVRRLLFDMKVLTAYKAAADWQEDAVMERAFNNFSWSDPEVLSSLPEYLNAPTETKKRIDYAFNALFPTPPDLCDTRMSLISTWLKARLFSYDKKFPFDFNPYRRE</sequence>
<evidence type="ECO:0000259" key="1">
    <source>
        <dbReference type="Pfam" id="PF20716"/>
    </source>
</evidence>
<dbReference type="InterPro" id="IPR049262">
    <property type="entry name" value="ATPTG10-like_dom"/>
</dbReference>
<feature type="domain" description="ATPTG10-like" evidence="1">
    <location>
        <begin position="27"/>
        <end position="124"/>
    </location>
</feature>
<dbReference type="Proteomes" id="UP000823046">
    <property type="component" value="Unassembled WGS sequence"/>
</dbReference>
<dbReference type="EMBL" id="JADAQX010000010">
    <property type="protein sequence ID" value="KAF8822969.1"/>
    <property type="molecule type" value="Genomic_DNA"/>
</dbReference>
<evidence type="ECO:0000313" key="3">
    <source>
        <dbReference type="Proteomes" id="UP000823046"/>
    </source>
</evidence>
<proteinExistence type="predicted"/>
<name>A0ABQ7JG56_9APIC</name>
<evidence type="ECO:0000313" key="2">
    <source>
        <dbReference type="EMBL" id="KAF8822969.1"/>
    </source>
</evidence>
<accession>A0ABQ7JG56</accession>
<keyword evidence="3" id="KW-1185">Reference proteome</keyword>